<dbReference type="Proteomes" id="UP000199455">
    <property type="component" value="Unassembled WGS sequence"/>
</dbReference>
<dbReference type="RefSeq" id="WP_167356661.1">
    <property type="nucleotide sequence ID" value="NZ_FMZH01000013.1"/>
</dbReference>
<dbReference type="AlphaFoldDB" id="A0A1G7AT35"/>
<protein>
    <submittedName>
        <fullName evidence="1">Uncharacterized protein</fullName>
    </submittedName>
</protein>
<reference evidence="2" key="1">
    <citation type="submission" date="2016-10" db="EMBL/GenBank/DDBJ databases">
        <authorList>
            <person name="Varghese N."/>
            <person name="Submissions S."/>
        </authorList>
    </citation>
    <scope>NUCLEOTIDE SEQUENCE [LARGE SCALE GENOMIC DNA]</scope>
    <source>
        <strain evidence="2">DSM 18609</strain>
    </source>
</reference>
<accession>A0A1G7AT35</accession>
<organism evidence="1 2">
    <name type="scientific">Pedobacter soli</name>
    <dbReference type="NCBI Taxonomy" id="390242"/>
    <lineage>
        <taxon>Bacteria</taxon>
        <taxon>Pseudomonadati</taxon>
        <taxon>Bacteroidota</taxon>
        <taxon>Sphingobacteriia</taxon>
        <taxon>Sphingobacteriales</taxon>
        <taxon>Sphingobacteriaceae</taxon>
        <taxon>Pedobacter</taxon>
    </lineage>
</organism>
<evidence type="ECO:0000313" key="1">
    <source>
        <dbReference type="EMBL" id="SDE17882.1"/>
    </source>
</evidence>
<sequence length="56" mass="6078">MKLINLEHIMPNGMERTANSPASKAAVNAKQSHGNDEYVVKKVAQAKAFIEKTGLP</sequence>
<evidence type="ECO:0000313" key="2">
    <source>
        <dbReference type="Proteomes" id="UP000199455"/>
    </source>
</evidence>
<dbReference type="EMBL" id="FMZH01000013">
    <property type="protein sequence ID" value="SDE17882.1"/>
    <property type="molecule type" value="Genomic_DNA"/>
</dbReference>
<gene>
    <name evidence="1" type="ORF">SAMN04488024_11342</name>
</gene>
<name>A0A1G7AT35_9SPHI</name>
<keyword evidence="2" id="KW-1185">Reference proteome</keyword>
<proteinExistence type="predicted"/>